<dbReference type="EC" id="2.7.13.3" evidence="2"/>
<organism evidence="12 13">
    <name type="scientific">Turneriella parva (strain ATCC BAA-1111 / DSM 21527 / NCTC 11395 / H)</name>
    <name type="common">Leptospira parva</name>
    <dbReference type="NCBI Taxonomy" id="869212"/>
    <lineage>
        <taxon>Bacteria</taxon>
        <taxon>Pseudomonadati</taxon>
        <taxon>Spirochaetota</taxon>
        <taxon>Spirochaetia</taxon>
        <taxon>Leptospirales</taxon>
        <taxon>Leptospiraceae</taxon>
        <taxon>Turneriella</taxon>
    </lineage>
</organism>
<dbReference type="Proteomes" id="UP000006048">
    <property type="component" value="Chromosome"/>
</dbReference>
<dbReference type="GO" id="GO:0000155">
    <property type="term" value="F:phosphorelay sensor kinase activity"/>
    <property type="evidence" value="ECO:0007669"/>
    <property type="project" value="InterPro"/>
</dbReference>
<gene>
    <name evidence="12" type="ordered locus">Turpa_1923</name>
</gene>
<evidence type="ECO:0000313" key="12">
    <source>
        <dbReference type="EMBL" id="AFM12570.1"/>
    </source>
</evidence>
<dbReference type="AlphaFoldDB" id="I4B5L3"/>
<dbReference type="PANTHER" id="PTHR24421:SF10">
    <property type="entry name" value="NITRATE_NITRITE SENSOR PROTEIN NARQ"/>
    <property type="match status" value="1"/>
</dbReference>
<dbReference type="PROSITE" id="PS50109">
    <property type="entry name" value="HIS_KIN"/>
    <property type="match status" value="1"/>
</dbReference>
<evidence type="ECO:0000256" key="9">
    <source>
        <dbReference type="SAM" id="Phobius"/>
    </source>
</evidence>
<keyword evidence="6 12" id="KW-0418">Kinase</keyword>
<reference evidence="12 13" key="1">
    <citation type="submission" date="2012-06" db="EMBL/GenBank/DDBJ databases">
        <title>The complete chromosome of genome of Turneriella parva DSM 21527.</title>
        <authorList>
            <consortium name="US DOE Joint Genome Institute (JGI-PGF)"/>
            <person name="Lucas S."/>
            <person name="Han J."/>
            <person name="Lapidus A."/>
            <person name="Bruce D."/>
            <person name="Goodwin L."/>
            <person name="Pitluck S."/>
            <person name="Peters L."/>
            <person name="Kyrpides N."/>
            <person name="Mavromatis K."/>
            <person name="Ivanova N."/>
            <person name="Mikhailova N."/>
            <person name="Chertkov O."/>
            <person name="Detter J.C."/>
            <person name="Tapia R."/>
            <person name="Han C."/>
            <person name="Land M."/>
            <person name="Hauser L."/>
            <person name="Markowitz V."/>
            <person name="Cheng J.-F."/>
            <person name="Hugenholtz P."/>
            <person name="Woyke T."/>
            <person name="Wu D."/>
            <person name="Gronow S."/>
            <person name="Wellnitz S."/>
            <person name="Brambilla E."/>
            <person name="Klenk H.-P."/>
            <person name="Eisen J.A."/>
        </authorList>
    </citation>
    <scope>NUCLEOTIDE SEQUENCE [LARGE SCALE GENOMIC DNA]</scope>
    <source>
        <strain evidence="13">ATCC BAA-1111 / DSM 21527 / NCTC 11395 / H</strain>
    </source>
</reference>
<dbReference type="GO" id="GO:0016020">
    <property type="term" value="C:membrane"/>
    <property type="evidence" value="ECO:0007669"/>
    <property type="project" value="InterPro"/>
</dbReference>
<accession>I4B5L3</accession>
<dbReference type="PROSITE" id="PS50112">
    <property type="entry name" value="PAS"/>
    <property type="match status" value="1"/>
</dbReference>
<name>I4B5L3_TURPD</name>
<evidence type="ECO:0000256" key="2">
    <source>
        <dbReference type="ARBA" id="ARBA00012438"/>
    </source>
</evidence>
<feature type="domain" description="Histidine kinase" evidence="10">
    <location>
        <begin position="357"/>
        <end position="554"/>
    </location>
</feature>
<feature type="transmembrane region" description="Helical" evidence="9">
    <location>
        <begin position="178"/>
        <end position="201"/>
    </location>
</feature>
<dbReference type="InterPro" id="IPR036890">
    <property type="entry name" value="HATPase_C_sf"/>
</dbReference>
<keyword evidence="5" id="KW-0547">Nucleotide-binding</keyword>
<dbReference type="Gene3D" id="3.30.450.20">
    <property type="entry name" value="PAS domain"/>
    <property type="match status" value="1"/>
</dbReference>
<dbReference type="OrthoDB" id="9781904at2"/>
<dbReference type="CDD" id="cd00130">
    <property type="entry name" value="PAS"/>
    <property type="match status" value="1"/>
</dbReference>
<evidence type="ECO:0000256" key="4">
    <source>
        <dbReference type="ARBA" id="ARBA00022679"/>
    </source>
</evidence>
<evidence type="ECO:0000256" key="6">
    <source>
        <dbReference type="ARBA" id="ARBA00022777"/>
    </source>
</evidence>
<keyword evidence="9" id="KW-1133">Transmembrane helix</keyword>
<dbReference type="Pfam" id="PF00989">
    <property type="entry name" value="PAS"/>
    <property type="match status" value="1"/>
</dbReference>
<evidence type="ECO:0000259" key="11">
    <source>
        <dbReference type="PROSITE" id="PS50112"/>
    </source>
</evidence>
<dbReference type="CDD" id="cd16917">
    <property type="entry name" value="HATPase_UhpB-NarQ-NarX-like"/>
    <property type="match status" value="1"/>
</dbReference>
<keyword evidence="3" id="KW-0597">Phosphoprotein</keyword>
<evidence type="ECO:0000256" key="7">
    <source>
        <dbReference type="ARBA" id="ARBA00022840"/>
    </source>
</evidence>
<dbReference type="InterPro" id="IPR000014">
    <property type="entry name" value="PAS"/>
</dbReference>
<dbReference type="InterPro" id="IPR035965">
    <property type="entry name" value="PAS-like_dom_sf"/>
</dbReference>
<dbReference type="SMART" id="SM00387">
    <property type="entry name" value="HATPase_c"/>
    <property type="match status" value="1"/>
</dbReference>
<dbReference type="Gene3D" id="1.20.5.1930">
    <property type="match status" value="1"/>
</dbReference>
<dbReference type="KEGG" id="tpx:Turpa_1923"/>
<keyword evidence="4" id="KW-0808">Transferase</keyword>
<keyword evidence="13" id="KW-1185">Reference proteome</keyword>
<dbReference type="SMART" id="SM00091">
    <property type="entry name" value="PAS"/>
    <property type="match status" value="1"/>
</dbReference>
<dbReference type="InterPro" id="IPR005467">
    <property type="entry name" value="His_kinase_dom"/>
</dbReference>
<dbReference type="SUPFAM" id="SSF55785">
    <property type="entry name" value="PYP-like sensor domain (PAS domain)"/>
    <property type="match status" value="1"/>
</dbReference>
<dbReference type="GO" id="GO:0046983">
    <property type="term" value="F:protein dimerization activity"/>
    <property type="evidence" value="ECO:0007669"/>
    <property type="project" value="InterPro"/>
</dbReference>
<feature type="transmembrane region" description="Helical" evidence="9">
    <location>
        <begin position="7"/>
        <end position="27"/>
    </location>
</feature>
<comment type="catalytic activity">
    <reaction evidence="1">
        <text>ATP + protein L-histidine = ADP + protein N-phospho-L-histidine.</text>
        <dbReference type="EC" id="2.7.13.3"/>
    </reaction>
</comment>
<proteinExistence type="predicted"/>
<protein>
    <recommendedName>
        <fullName evidence="2">histidine kinase</fullName>
        <ecNumber evidence="2">2.7.13.3</ecNumber>
    </recommendedName>
</protein>
<evidence type="ECO:0000256" key="3">
    <source>
        <dbReference type="ARBA" id="ARBA00022553"/>
    </source>
</evidence>
<dbReference type="SUPFAM" id="SSF55874">
    <property type="entry name" value="ATPase domain of HSP90 chaperone/DNA topoisomerase II/histidine kinase"/>
    <property type="match status" value="1"/>
</dbReference>
<dbReference type="STRING" id="869212.Turpa_1923"/>
<keyword evidence="9" id="KW-0472">Membrane</keyword>
<keyword evidence="9" id="KW-0812">Transmembrane</keyword>
<feature type="domain" description="PAS" evidence="11">
    <location>
        <begin position="214"/>
        <end position="268"/>
    </location>
</feature>
<dbReference type="InterPro" id="IPR003594">
    <property type="entry name" value="HATPase_dom"/>
</dbReference>
<dbReference type="InterPro" id="IPR050482">
    <property type="entry name" value="Sensor_HK_TwoCompSys"/>
</dbReference>
<evidence type="ECO:0000313" key="13">
    <source>
        <dbReference type="Proteomes" id="UP000006048"/>
    </source>
</evidence>
<dbReference type="NCBIfam" id="TIGR00229">
    <property type="entry name" value="sensory_box"/>
    <property type="match status" value="1"/>
</dbReference>
<dbReference type="HOGENOM" id="CLU_491695_0_0_12"/>
<dbReference type="EMBL" id="CP002959">
    <property type="protein sequence ID" value="AFM12570.1"/>
    <property type="molecule type" value="Genomic_DNA"/>
</dbReference>
<dbReference type="Gene3D" id="3.30.565.10">
    <property type="entry name" value="Histidine kinase-like ATPase, C-terminal domain"/>
    <property type="match status" value="1"/>
</dbReference>
<dbReference type="Pfam" id="PF07730">
    <property type="entry name" value="HisKA_3"/>
    <property type="match status" value="1"/>
</dbReference>
<dbReference type="Pfam" id="PF02518">
    <property type="entry name" value="HATPase_c"/>
    <property type="match status" value="1"/>
</dbReference>
<dbReference type="GO" id="GO:0006355">
    <property type="term" value="P:regulation of DNA-templated transcription"/>
    <property type="evidence" value="ECO:0007669"/>
    <property type="project" value="InterPro"/>
</dbReference>
<sequence>MSESQRLRYVVSILVIVASLIGGFSTYRQYEAGLHEKKQLLYAQVRSLASLIEAVARFDRGTFKQQDKATAATLSQLFDAFADRVDFETAQEIQFVRNTERGTEIFLRYFGRNKNQNVIIPHENFLPEHVRRAASGESGTGFFVGLHGEGILAAYTYIEPLKIGMVVDVDLWGLQKPYLISGATSALFAAILLIVAAWAIIRLTNPIIARIREKELLNATIVETAHDALVILDSAGSIRLANPACNAMFLWSPKELQGRHVSVLLPPEAKANKKITEFMRSTEPGGLNLNEAEGLRRDGTTVPVRISASKQEYGEGEWCTLTIQDLSREKQAEFTIRDLSRRLLEIQDLEREEISRDLHDGLGSTLVGMKLQVQQLCQASDANADLKQQVLQNFNDVINQTRNISNLLSPFALRHLDIAQALRKLVTFYDARSEGRQGHVEKGEQMPWAAVNAEIDDGDYRFSETATMQIYRIAQEAIQNAVKHSQAKNIWVQFKKEAGAMCLVVRDDGRGFDANSVKQGQGMQILQERAAIIPGRLTVTSRPGNGTEVRLAID</sequence>
<keyword evidence="7" id="KW-0067">ATP-binding</keyword>
<dbReference type="PANTHER" id="PTHR24421">
    <property type="entry name" value="NITRATE/NITRITE SENSOR PROTEIN NARX-RELATED"/>
    <property type="match status" value="1"/>
</dbReference>
<evidence type="ECO:0000256" key="5">
    <source>
        <dbReference type="ARBA" id="ARBA00022741"/>
    </source>
</evidence>
<dbReference type="InterPro" id="IPR013767">
    <property type="entry name" value="PAS_fold"/>
</dbReference>
<keyword evidence="8" id="KW-0902">Two-component regulatory system</keyword>
<evidence type="ECO:0000259" key="10">
    <source>
        <dbReference type="PROSITE" id="PS50109"/>
    </source>
</evidence>
<dbReference type="RefSeq" id="WP_014803077.1">
    <property type="nucleotide sequence ID" value="NC_018020.1"/>
</dbReference>
<dbReference type="InterPro" id="IPR011712">
    <property type="entry name" value="Sig_transdc_His_kin_sub3_dim/P"/>
</dbReference>
<evidence type="ECO:0000256" key="8">
    <source>
        <dbReference type="ARBA" id="ARBA00023012"/>
    </source>
</evidence>
<dbReference type="GO" id="GO:0005524">
    <property type="term" value="F:ATP binding"/>
    <property type="evidence" value="ECO:0007669"/>
    <property type="project" value="UniProtKB-KW"/>
</dbReference>
<evidence type="ECO:0000256" key="1">
    <source>
        <dbReference type="ARBA" id="ARBA00000085"/>
    </source>
</evidence>